<dbReference type="Proteomes" id="UP001642260">
    <property type="component" value="Unassembled WGS sequence"/>
</dbReference>
<accession>A0ABC8JVK6</accession>
<dbReference type="PANTHER" id="PTHR35305">
    <property type="entry name" value="FAD-BINDING PROTEIN"/>
    <property type="match status" value="1"/>
</dbReference>
<proteinExistence type="predicted"/>
<protein>
    <recommendedName>
        <fullName evidence="2">DUF7795 domain-containing protein</fullName>
    </recommendedName>
</protein>
<keyword evidence="4" id="KW-1185">Reference proteome</keyword>
<dbReference type="AlphaFoldDB" id="A0ABC8JVK6"/>
<comment type="caution">
    <text evidence="3">The sequence shown here is derived from an EMBL/GenBank/DDBJ whole genome shotgun (WGS) entry which is preliminary data.</text>
</comment>
<dbReference type="EMBL" id="CAKOAT010144043">
    <property type="protein sequence ID" value="CAH8340648.1"/>
    <property type="molecule type" value="Genomic_DNA"/>
</dbReference>
<name>A0ABC8JVK6_ERUVS</name>
<evidence type="ECO:0000259" key="2">
    <source>
        <dbReference type="Pfam" id="PF25071"/>
    </source>
</evidence>
<evidence type="ECO:0000313" key="3">
    <source>
        <dbReference type="EMBL" id="CAH8340648.1"/>
    </source>
</evidence>
<dbReference type="InterPro" id="IPR056697">
    <property type="entry name" value="DUF7795"/>
</dbReference>
<reference evidence="3 4" key="1">
    <citation type="submission" date="2022-03" db="EMBL/GenBank/DDBJ databases">
        <authorList>
            <person name="Macdonald S."/>
            <person name="Ahmed S."/>
            <person name="Newling K."/>
        </authorList>
    </citation>
    <scope>NUCLEOTIDE SEQUENCE [LARGE SCALE GENOMIC DNA]</scope>
</reference>
<gene>
    <name evidence="3" type="ORF">ERUC_LOCUS15450</name>
</gene>
<evidence type="ECO:0000313" key="4">
    <source>
        <dbReference type="Proteomes" id="UP001642260"/>
    </source>
</evidence>
<dbReference type="PANTHER" id="PTHR35305:SF2">
    <property type="entry name" value="FAD-BINDING PROTEIN"/>
    <property type="match status" value="1"/>
</dbReference>
<sequence length="224" mass="25674">MEARSELKQKIYEIFKEFMMRITKLEELDNAANTFLLRFHQALCLLKRSPIVTSSKLIENILKNNETKRLKSYIEAGCINIDEAARSTRALHTSLSGLSDHLIKAQSLLSGLEHLTDDAALAIETATTFSRQLDEDSSDELPQVTSDEENETAPFPQEPEVTEYATVIAVVYSMVKQNHVMQEKIVRSLSLKTSFDDLDTYTMMWSLRPFVEDQIMNRAWKCIY</sequence>
<dbReference type="Pfam" id="PF25071">
    <property type="entry name" value="DUF7795"/>
    <property type="match status" value="1"/>
</dbReference>
<organism evidence="3 4">
    <name type="scientific">Eruca vesicaria subsp. sativa</name>
    <name type="common">Garden rocket</name>
    <name type="synonym">Eruca sativa</name>
    <dbReference type="NCBI Taxonomy" id="29727"/>
    <lineage>
        <taxon>Eukaryota</taxon>
        <taxon>Viridiplantae</taxon>
        <taxon>Streptophyta</taxon>
        <taxon>Embryophyta</taxon>
        <taxon>Tracheophyta</taxon>
        <taxon>Spermatophyta</taxon>
        <taxon>Magnoliopsida</taxon>
        <taxon>eudicotyledons</taxon>
        <taxon>Gunneridae</taxon>
        <taxon>Pentapetalae</taxon>
        <taxon>rosids</taxon>
        <taxon>malvids</taxon>
        <taxon>Brassicales</taxon>
        <taxon>Brassicaceae</taxon>
        <taxon>Brassiceae</taxon>
        <taxon>Eruca</taxon>
    </lineage>
</organism>
<feature type="domain" description="DUF7795" evidence="2">
    <location>
        <begin position="5"/>
        <end position="126"/>
    </location>
</feature>
<evidence type="ECO:0000256" key="1">
    <source>
        <dbReference type="SAM" id="MobiDB-lite"/>
    </source>
</evidence>
<feature type="region of interest" description="Disordered" evidence="1">
    <location>
        <begin position="132"/>
        <end position="158"/>
    </location>
</feature>